<gene>
    <name evidence="1" type="ORF">NCTC11012_00020</name>
</gene>
<dbReference type="AlphaFoldDB" id="A0A378QMT8"/>
<organism evidence="1 2">
    <name type="scientific">Moraxella equi</name>
    <dbReference type="NCBI Taxonomy" id="60442"/>
    <lineage>
        <taxon>Bacteria</taxon>
        <taxon>Pseudomonadati</taxon>
        <taxon>Pseudomonadota</taxon>
        <taxon>Gammaproteobacteria</taxon>
        <taxon>Moraxellales</taxon>
        <taxon>Moraxellaceae</taxon>
        <taxon>Moraxella</taxon>
    </lineage>
</organism>
<reference evidence="1 2" key="1">
    <citation type="submission" date="2018-06" db="EMBL/GenBank/DDBJ databases">
        <authorList>
            <consortium name="Pathogen Informatics"/>
            <person name="Doyle S."/>
        </authorList>
    </citation>
    <scope>NUCLEOTIDE SEQUENCE [LARGE SCALE GENOMIC DNA]</scope>
    <source>
        <strain evidence="1 2">NCTC11012</strain>
    </source>
</reference>
<name>A0A378QMT8_9GAMM</name>
<proteinExistence type="predicted"/>
<sequence>MKTKSSIRLFSRINTNLGNATALPKFLNTMPQPSKHTAKQAWLQNPIIADDQSYFNTYIMQLQLIINFIKKNLFFI</sequence>
<dbReference type="Proteomes" id="UP000254618">
    <property type="component" value="Unassembled WGS sequence"/>
</dbReference>
<protein>
    <submittedName>
        <fullName evidence="1">Uncharacterized protein</fullName>
    </submittedName>
</protein>
<evidence type="ECO:0000313" key="2">
    <source>
        <dbReference type="Proteomes" id="UP000254618"/>
    </source>
</evidence>
<evidence type="ECO:0000313" key="1">
    <source>
        <dbReference type="EMBL" id="STZ01802.1"/>
    </source>
</evidence>
<accession>A0A378QMT8</accession>
<dbReference type="EMBL" id="UGQF01000001">
    <property type="protein sequence ID" value="STZ01802.1"/>
    <property type="molecule type" value="Genomic_DNA"/>
</dbReference>